<dbReference type="GO" id="GO:0016787">
    <property type="term" value="F:hydrolase activity"/>
    <property type="evidence" value="ECO:0007669"/>
    <property type="project" value="UniProtKB-KW"/>
</dbReference>
<dbReference type="Proteomes" id="UP000791080">
    <property type="component" value="Unassembled WGS sequence"/>
</dbReference>
<evidence type="ECO:0000256" key="1">
    <source>
        <dbReference type="ARBA" id="ARBA00010088"/>
    </source>
</evidence>
<feature type="domain" description="Peptidase S33 tripeptidyl aminopeptidase-like C-terminal" evidence="6">
    <location>
        <begin position="395"/>
        <end position="496"/>
    </location>
</feature>
<feature type="region of interest" description="Disordered" evidence="4">
    <location>
        <begin position="340"/>
        <end position="359"/>
    </location>
</feature>
<reference evidence="7 8" key="2">
    <citation type="submission" date="2022-06" db="EMBL/GenBank/DDBJ databases">
        <title>Genomic Encyclopedia of Type Strains, Phase I: the one thousand microbial genomes (KMG-I) project.</title>
        <authorList>
            <person name="Kyrpides N."/>
        </authorList>
    </citation>
    <scope>NUCLEOTIDE SEQUENCE [LARGE SCALE GENOMIC DNA]</scope>
    <source>
        <strain evidence="7 8">DSM 43889</strain>
    </source>
</reference>
<evidence type="ECO:0000256" key="5">
    <source>
        <dbReference type="SAM" id="SignalP"/>
    </source>
</evidence>
<keyword evidence="3 7" id="KW-0378">Hydrolase</keyword>
<accession>A0ABT1JE31</accession>
<feature type="signal peptide" evidence="5">
    <location>
        <begin position="1"/>
        <end position="30"/>
    </location>
</feature>
<proteinExistence type="inferred from homology"/>
<dbReference type="InterPro" id="IPR029058">
    <property type="entry name" value="AB_hydrolase_fold"/>
</dbReference>
<dbReference type="EMBL" id="AUBJ02000001">
    <property type="protein sequence ID" value="MCP2330759.1"/>
    <property type="molecule type" value="Genomic_DNA"/>
</dbReference>
<feature type="chain" id="PRO_5045759537" evidence="5">
    <location>
        <begin position="31"/>
        <end position="502"/>
    </location>
</feature>
<dbReference type="PANTHER" id="PTHR43248">
    <property type="entry name" value="2-SUCCINYL-6-HYDROXY-2,4-CYCLOHEXADIENE-1-CARBOXYLATE SYNTHASE"/>
    <property type="match status" value="1"/>
</dbReference>
<protein>
    <submittedName>
        <fullName evidence="7">Alpha/beta hydrolase fold</fullName>
    </submittedName>
</protein>
<keyword evidence="8" id="KW-1185">Reference proteome</keyword>
<dbReference type="PANTHER" id="PTHR43248:SF29">
    <property type="entry name" value="TRIPEPTIDYL AMINOPEPTIDASE"/>
    <property type="match status" value="1"/>
</dbReference>
<evidence type="ECO:0000256" key="3">
    <source>
        <dbReference type="ARBA" id="ARBA00022801"/>
    </source>
</evidence>
<gene>
    <name evidence="7" type="ORF">G443_001029</name>
</gene>
<sequence>MHRPRSAARGVTLTAVLGLATAVAGVPALAGEHGEETAAQVRWGECPDDVPAAPTPLDCATVPVPLDHDDPDGEHIDITISRLASENPDRRRGVLLLNPGGPGGTGLTQPQLLVSQGIPANVLDSYDLIGMDTRGVGHSAPVSCGFTDDDQYHGAIPPYAVDDAAVAEQARIAESVAEKCAANDDEGRLRHLTTANKARDLDRIRAALGEDKASFLGYSYGTALGAAYASMFPERSDRIVLDSNIGDTHLDHDGMRRYGSGMEETFPDFAAWAAARHDSYGLGRTPEEVRATYLTLAERLDETPVGEVDGHLFRLSTFATLYHEQSYGQAAQTWQSLLSRTEAGPEDDRPAPTGTPAPHDNSWSVFLAVTCNDVEWPEDLRTYRRAVAEDRVEYPLFGAATANVMPCAYWREPAGPPVEINDDGPTNVLVVQNQRDPVTPLRGGELLNEEFGERSRLLSVDGSGHGVYVLGGNPCALNVTTRFLVDGTMPERDLTCEAPAAG</sequence>
<reference evidence="7 8" key="1">
    <citation type="submission" date="2013-07" db="EMBL/GenBank/DDBJ databases">
        <authorList>
            <consortium name="DOE Joint Genome Institute"/>
            <person name="Reeve W."/>
            <person name="Huntemann M."/>
            <person name="Han J."/>
            <person name="Chen A."/>
            <person name="Kyrpides N."/>
            <person name="Mavromatis K."/>
            <person name="Markowitz V."/>
            <person name="Palaniappan K."/>
            <person name="Ivanova N."/>
            <person name="Schaumberg A."/>
            <person name="Pati A."/>
            <person name="Liolios K."/>
            <person name="Nordberg H.P."/>
            <person name="Cantor M.N."/>
            <person name="Hua S.X."/>
            <person name="Woyke T."/>
        </authorList>
    </citation>
    <scope>NUCLEOTIDE SEQUENCE [LARGE SCALE GENOMIC DNA]</scope>
    <source>
        <strain evidence="7 8">DSM 43889</strain>
    </source>
</reference>
<evidence type="ECO:0000313" key="8">
    <source>
        <dbReference type="Proteomes" id="UP000791080"/>
    </source>
</evidence>
<evidence type="ECO:0000259" key="6">
    <source>
        <dbReference type="Pfam" id="PF08386"/>
    </source>
</evidence>
<organism evidence="7 8">
    <name type="scientific">Actinoalloteichus caeruleus DSM 43889</name>
    <dbReference type="NCBI Taxonomy" id="1120930"/>
    <lineage>
        <taxon>Bacteria</taxon>
        <taxon>Bacillati</taxon>
        <taxon>Actinomycetota</taxon>
        <taxon>Actinomycetes</taxon>
        <taxon>Pseudonocardiales</taxon>
        <taxon>Pseudonocardiaceae</taxon>
        <taxon>Actinoalloteichus</taxon>
        <taxon>Actinoalloteichus cyanogriseus</taxon>
    </lineage>
</organism>
<comment type="similarity">
    <text evidence="1">Belongs to the peptidase S33 family.</text>
</comment>
<evidence type="ECO:0000256" key="2">
    <source>
        <dbReference type="ARBA" id="ARBA00022729"/>
    </source>
</evidence>
<dbReference type="Pfam" id="PF08386">
    <property type="entry name" value="Abhydrolase_4"/>
    <property type="match status" value="1"/>
</dbReference>
<dbReference type="SUPFAM" id="SSF53474">
    <property type="entry name" value="alpha/beta-Hydrolases"/>
    <property type="match status" value="1"/>
</dbReference>
<dbReference type="InterPro" id="IPR013595">
    <property type="entry name" value="Pept_S33_TAP-like_C"/>
</dbReference>
<dbReference type="Gene3D" id="3.40.50.1820">
    <property type="entry name" value="alpha/beta hydrolase"/>
    <property type="match status" value="1"/>
</dbReference>
<evidence type="ECO:0000313" key="7">
    <source>
        <dbReference type="EMBL" id="MCP2330759.1"/>
    </source>
</evidence>
<name>A0ABT1JE31_ACTCY</name>
<keyword evidence="2 5" id="KW-0732">Signal</keyword>
<evidence type="ECO:0000256" key="4">
    <source>
        <dbReference type="SAM" id="MobiDB-lite"/>
    </source>
</evidence>
<comment type="caution">
    <text evidence="7">The sequence shown here is derived from an EMBL/GenBank/DDBJ whole genome shotgun (WGS) entry which is preliminary data.</text>
</comment>
<dbReference type="RefSeq" id="WP_026420266.1">
    <property type="nucleotide sequence ID" value="NZ_AUBJ02000001.1"/>
</dbReference>
<dbReference type="InterPro" id="IPR051601">
    <property type="entry name" value="Serine_prot/Carboxylest_S33"/>
</dbReference>